<dbReference type="PROSITE" id="PS50042">
    <property type="entry name" value="CNMP_BINDING_3"/>
    <property type="match status" value="1"/>
</dbReference>
<evidence type="ECO:0000313" key="6">
    <source>
        <dbReference type="EMBL" id="MBB3188671.1"/>
    </source>
</evidence>
<keyword evidence="7" id="KW-1185">Reference proteome</keyword>
<evidence type="ECO:0000256" key="2">
    <source>
        <dbReference type="ARBA" id="ARBA00023125"/>
    </source>
</evidence>
<evidence type="ECO:0000259" key="5">
    <source>
        <dbReference type="PROSITE" id="PS51063"/>
    </source>
</evidence>
<dbReference type="InterPro" id="IPR036390">
    <property type="entry name" value="WH_DNA-bd_sf"/>
</dbReference>
<dbReference type="PANTHER" id="PTHR24567:SF58">
    <property type="entry name" value="CYCLIC AMP-BINDING REGULATORY PROTEIN"/>
    <property type="match status" value="1"/>
</dbReference>
<dbReference type="Gene3D" id="2.60.120.10">
    <property type="entry name" value="Jelly Rolls"/>
    <property type="match status" value="1"/>
</dbReference>
<reference evidence="6 7" key="1">
    <citation type="submission" date="2020-08" db="EMBL/GenBank/DDBJ databases">
        <title>Genomic Encyclopedia of Type Strains, Phase IV (KMG-IV): sequencing the most valuable type-strain genomes for metagenomic binning, comparative biology and taxonomic classification.</title>
        <authorList>
            <person name="Goeker M."/>
        </authorList>
    </citation>
    <scope>NUCLEOTIDE SEQUENCE [LARGE SCALE GENOMIC DNA]</scope>
    <source>
        <strain evidence="6 7">DSM 27471</strain>
    </source>
</reference>
<dbReference type="EMBL" id="JACHYB010000002">
    <property type="protein sequence ID" value="MBB3188671.1"/>
    <property type="molecule type" value="Genomic_DNA"/>
</dbReference>
<sequence length="219" mass="24431">MKQLPKSPLFKNIPNDHLEKILHNQPVTTFSKGEIVALQGDRCAALMMILEGSVRCDMTDPTGKMVTIAILKAPDILAPAFIYATNNLFPINVTAISPLSILTIGKESFSRLLQENAKILDNYLRMISDHTQFLTDKIRFLKFGTIKSKLALFFLEKIKNTGSTHFIIPESQQALADLFGVTRPALARTISEMTEEKLIAVDKKEIVILNPLGLKHLCI</sequence>
<protein>
    <submittedName>
        <fullName evidence="6">CRP-like cAMP-binding protein</fullName>
    </submittedName>
</protein>
<keyword evidence="2" id="KW-0238">DNA-binding</keyword>
<dbReference type="InterPro" id="IPR000595">
    <property type="entry name" value="cNMP-bd_dom"/>
</dbReference>
<dbReference type="SUPFAM" id="SSF51206">
    <property type="entry name" value="cAMP-binding domain-like"/>
    <property type="match status" value="1"/>
</dbReference>
<name>A0A7W5DTL3_9PORP</name>
<organism evidence="6 7">
    <name type="scientific">Microbacter margulisiae</name>
    <dbReference type="NCBI Taxonomy" id="1350067"/>
    <lineage>
        <taxon>Bacteria</taxon>
        <taxon>Pseudomonadati</taxon>
        <taxon>Bacteroidota</taxon>
        <taxon>Bacteroidia</taxon>
        <taxon>Bacteroidales</taxon>
        <taxon>Porphyromonadaceae</taxon>
        <taxon>Microbacter</taxon>
    </lineage>
</organism>
<dbReference type="Pfam" id="PF13545">
    <property type="entry name" value="HTH_Crp_2"/>
    <property type="match status" value="1"/>
</dbReference>
<dbReference type="Proteomes" id="UP000544222">
    <property type="component" value="Unassembled WGS sequence"/>
</dbReference>
<evidence type="ECO:0000256" key="1">
    <source>
        <dbReference type="ARBA" id="ARBA00023015"/>
    </source>
</evidence>
<dbReference type="GO" id="GO:0003700">
    <property type="term" value="F:DNA-binding transcription factor activity"/>
    <property type="evidence" value="ECO:0007669"/>
    <property type="project" value="TreeGrafter"/>
</dbReference>
<gene>
    <name evidence="6" type="ORF">FHX64_002869</name>
</gene>
<dbReference type="SUPFAM" id="SSF46785">
    <property type="entry name" value="Winged helix' DNA-binding domain"/>
    <property type="match status" value="1"/>
</dbReference>
<dbReference type="AlphaFoldDB" id="A0A7W5DTL3"/>
<dbReference type="InterPro" id="IPR014710">
    <property type="entry name" value="RmlC-like_jellyroll"/>
</dbReference>
<dbReference type="GO" id="GO:0005829">
    <property type="term" value="C:cytosol"/>
    <property type="evidence" value="ECO:0007669"/>
    <property type="project" value="TreeGrafter"/>
</dbReference>
<dbReference type="RefSeq" id="WP_183414403.1">
    <property type="nucleotide sequence ID" value="NZ_JACHYB010000002.1"/>
</dbReference>
<dbReference type="SMART" id="SM00100">
    <property type="entry name" value="cNMP"/>
    <property type="match status" value="1"/>
</dbReference>
<dbReference type="PROSITE" id="PS51063">
    <property type="entry name" value="HTH_CRP_2"/>
    <property type="match status" value="1"/>
</dbReference>
<feature type="domain" description="Cyclic nucleotide-binding" evidence="4">
    <location>
        <begin position="9"/>
        <end position="119"/>
    </location>
</feature>
<keyword evidence="1" id="KW-0805">Transcription regulation</keyword>
<comment type="caution">
    <text evidence="6">The sequence shown here is derived from an EMBL/GenBank/DDBJ whole genome shotgun (WGS) entry which is preliminary data.</text>
</comment>
<keyword evidence="3" id="KW-0804">Transcription</keyword>
<dbReference type="SMART" id="SM00419">
    <property type="entry name" value="HTH_CRP"/>
    <property type="match status" value="1"/>
</dbReference>
<feature type="domain" description="HTH crp-type" evidence="5">
    <location>
        <begin position="144"/>
        <end position="212"/>
    </location>
</feature>
<evidence type="ECO:0000313" key="7">
    <source>
        <dbReference type="Proteomes" id="UP000544222"/>
    </source>
</evidence>
<dbReference type="InterPro" id="IPR012318">
    <property type="entry name" value="HTH_CRP"/>
</dbReference>
<dbReference type="PANTHER" id="PTHR24567">
    <property type="entry name" value="CRP FAMILY TRANSCRIPTIONAL REGULATORY PROTEIN"/>
    <property type="match status" value="1"/>
</dbReference>
<evidence type="ECO:0000259" key="4">
    <source>
        <dbReference type="PROSITE" id="PS50042"/>
    </source>
</evidence>
<dbReference type="CDD" id="cd00038">
    <property type="entry name" value="CAP_ED"/>
    <property type="match status" value="1"/>
</dbReference>
<accession>A0A7W5DTL3</accession>
<dbReference type="InterPro" id="IPR050397">
    <property type="entry name" value="Env_Response_Regulators"/>
</dbReference>
<evidence type="ECO:0000256" key="3">
    <source>
        <dbReference type="ARBA" id="ARBA00023163"/>
    </source>
</evidence>
<dbReference type="Pfam" id="PF00027">
    <property type="entry name" value="cNMP_binding"/>
    <property type="match status" value="1"/>
</dbReference>
<proteinExistence type="predicted"/>
<dbReference type="GO" id="GO:0003677">
    <property type="term" value="F:DNA binding"/>
    <property type="evidence" value="ECO:0007669"/>
    <property type="project" value="UniProtKB-KW"/>
</dbReference>
<dbReference type="InterPro" id="IPR018490">
    <property type="entry name" value="cNMP-bd_dom_sf"/>
</dbReference>